<dbReference type="Gene3D" id="3.30.420.40">
    <property type="match status" value="1"/>
</dbReference>
<comment type="caution">
    <text evidence="2">The sequence shown here is derived from an EMBL/GenBank/DDBJ whole genome shotgun (WGS) entry which is preliminary data.</text>
</comment>
<organism evidence="2 3">
    <name type="scientific">Priestia flexa</name>
    <dbReference type="NCBI Taxonomy" id="86664"/>
    <lineage>
        <taxon>Bacteria</taxon>
        <taxon>Bacillati</taxon>
        <taxon>Bacillota</taxon>
        <taxon>Bacilli</taxon>
        <taxon>Bacillales</taxon>
        <taxon>Bacillaceae</taxon>
        <taxon>Priestia</taxon>
    </lineage>
</organism>
<feature type="domain" description="Actin-like protein N-terminal" evidence="1">
    <location>
        <begin position="4"/>
        <end position="144"/>
    </location>
</feature>
<dbReference type="RefSeq" id="WP_318757230.1">
    <property type="nucleotide sequence ID" value="NZ_JAWUZT010000005.1"/>
</dbReference>
<proteinExistence type="predicted"/>
<reference evidence="3" key="1">
    <citation type="submission" date="2023-07" db="EMBL/GenBank/DDBJ databases">
        <title>Draft genomic sequences of Priestia flexa CCM isolated from the soil of an abandoned mine contaminated by free cyanide in the high Andean zone of Tacna, Peru.</title>
        <authorList>
            <person name="Caceda Quiroz C.J."/>
            <person name="Maraza Chooque G.J."/>
            <person name="Fora Quispe G.L."/>
            <person name="Carpio Mamani M."/>
        </authorList>
    </citation>
    <scope>NUCLEOTIDE SEQUENCE [LARGE SCALE GENOMIC DNA]</scope>
    <source>
        <strain evidence="3">CCM</strain>
    </source>
</reference>
<evidence type="ECO:0000313" key="3">
    <source>
        <dbReference type="Proteomes" id="UP001284771"/>
    </source>
</evidence>
<dbReference type="SUPFAM" id="SSF53067">
    <property type="entry name" value="Actin-like ATPase domain"/>
    <property type="match status" value="1"/>
</dbReference>
<dbReference type="EMBL" id="JAWUZT010000005">
    <property type="protein sequence ID" value="MDW8515142.1"/>
    <property type="molecule type" value="Genomic_DNA"/>
</dbReference>
<dbReference type="InterPro" id="IPR040607">
    <property type="entry name" value="ALP_N"/>
</dbReference>
<dbReference type="CDD" id="cd10227">
    <property type="entry name" value="ASKHA_NBD_ParM-like"/>
    <property type="match status" value="1"/>
</dbReference>
<dbReference type="Proteomes" id="UP001284771">
    <property type="component" value="Unassembled WGS sequence"/>
</dbReference>
<gene>
    <name evidence="2" type="ORF">RIB56_03275</name>
</gene>
<evidence type="ECO:0000313" key="2">
    <source>
        <dbReference type="EMBL" id="MDW8515142.1"/>
    </source>
</evidence>
<evidence type="ECO:0000259" key="1">
    <source>
        <dbReference type="Pfam" id="PF17989"/>
    </source>
</evidence>
<dbReference type="Pfam" id="PF17989">
    <property type="entry name" value="ALP_N"/>
    <property type="match status" value="1"/>
</dbReference>
<dbReference type="InterPro" id="IPR043129">
    <property type="entry name" value="ATPase_NBD"/>
</dbReference>
<sequence length="278" mass="30909">MILGIDSGSSNVKVATAEGVFQFTSQLGEWRERNLKNQFSEDDMEYEYNGKKGFAGTLAVYESEFVRQMMGSTKAHEDAKIRTLLAIHRFGGLNNQIVVGQPIIQHNETEKQKIKDMLIGHHTLTLNGVTKTFAVDRVEVAAEGGAIYWGIKTTASLVRIIDIGSGTVNCATIADGRYIDKDSFSLEYGAESRKSRDLTLMIDSIIAHTSKTWSKEDVVFVAGGLGEEAEKQISSYYNEAKKINIPYVMDGDYHFAHPVFANALAFYNIARGLYDVQR</sequence>
<name>A0ABU4J2B9_9BACI</name>
<protein>
    <submittedName>
        <fullName evidence="2">ParM/StbA family protein</fullName>
    </submittedName>
</protein>
<accession>A0ABU4J2B9</accession>
<keyword evidence="3" id="KW-1185">Reference proteome</keyword>